<evidence type="ECO:0000256" key="8">
    <source>
        <dbReference type="PROSITE-ProRule" id="PRU01360"/>
    </source>
</evidence>
<feature type="domain" description="TonB-dependent receptor plug" evidence="9">
    <location>
        <begin position="136"/>
        <end position="222"/>
    </location>
</feature>
<dbReference type="PANTHER" id="PTHR30069">
    <property type="entry name" value="TONB-DEPENDENT OUTER MEMBRANE RECEPTOR"/>
    <property type="match status" value="1"/>
</dbReference>
<dbReference type="Pfam" id="PF13620">
    <property type="entry name" value="CarboxypepD_reg"/>
    <property type="match status" value="1"/>
</dbReference>
<dbReference type="InterPro" id="IPR036942">
    <property type="entry name" value="Beta-barrel_TonB_sf"/>
</dbReference>
<dbReference type="GO" id="GO:0015344">
    <property type="term" value="F:siderophore uptake transmembrane transporter activity"/>
    <property type="evidence" value="ECO:0007669"/>
    <property type="project" value="TreeGrafter"/>
</dbReference>
<reference evidence="12" key="1">
    <citation type="journal article" date="2023" name="Int. J. Syst. Evol. Microbiol.">
        <title>Mesoterricola silvestris gen. nov., sp. nov., Mesoterricola sediminis sp. nov., Geothrix oryzae sp. nov., Geothrix edaphica sp. nov., Geothrix rubra sp. nov., and Geothrix limicola sp. nov., six novel members of Acidobacteriota isolated from soils.</title>
        <authorList>
            <person name="Itoh H."/>
            <person name="Sugisawa Y."/>
            <person name="Mise K."/>
            <person name="Xu Z."/>
            <person name="Kuniyasu M."/>
            <person name="Ushijima N."/>
            <person name="Kawano K."/>
            <person name="Kobayashi E."/>
            <person name="Shiratori Y."/>
            <person name="Masuda Y."/>
            <person name="Senoo K."/>
        </authorList>
    </citation>
    <scope>NUCLEOTIDE SEQUENCE [LARGE SCALE GENOMIC DNA]</scope>
    <source>
        <strain evidence="12">W79</strain>
    </source>
</reference>
<dbReference type="GO" id="GO:0009279">
    <property type="term" value="C:cell outer membrane"/>
    <property type="evidence" value="ECO:0007669"/>
    <property type="project" value="UniProtKB-SubCell"/>
</dbReference>
<organism evidence="11 12">
    <name type="scientific">Mesoterricola silvestris</name>
    <dbReference type="NCBI Taxonomy" id="2927979"/>
    <lineage>
        <taxon>Bacteria</taxon>
        <taxon>Pseudomonadati</taxon>
        <taxon>Acidobacteriota</taxon>
        <taxon>Holophagae</taxon>
        <taxon>Holophagales</taxon>
        <taxon>Holophagaceae</taxon>
        <taxon>Mesoterricola</taxon>
    </lineage>
</organism>
<dbReference type="GO" id="GO:0044718">
    <property type="term" value="P:siderophore transmembrane transport"/>
    <property type="evidence" value="ECO:0007669"/>
    <property type="project" value="TreeGrafter"/>
</dbReference>
<evidence type="ECO:0000256" key="5">
    <source>
        <dbReference type="ARBA" id="ARBA00022729"/>
    </source>
</evidence>
<dbReference type="Gene3D" id="2.60.40.1120">
    <property type="entry name" value="Carboxypeptidase-like, regulatory domain"/>
    <property type="match status" value="1"/>
</dbReference>
<dbReference type="InterPro" id="IPR012910">
    <property type="entry name" value="Plug_dom"/>
</dbReference>
<dbReference type="Gene3D" id="2.170.130.10">
    <property type="entry name" value="TonB-dependent receptor, plug domain"/>
    <property type="match status" value="1"/>
</dbReference>
<evidence type="ECO:0000256" key="2">
    <source>
        <dbReference type="ARBA" id="ARBA00022448"/>
    </source>
</evidence>
<evidence type="ECO:0000256" key="7">
    <source>
        <dbReference type="ARBA" id="ARBA00023237"/>
    </source>
</evidence>
<dbReference type="Proteomes" id="UP001238179">
    <property type="component" value="Chromosome"/>
</dbReference>
<keyword evidence="7 8" id="KW-0998">Cell outer membrane</keyword>
<dbReference type="PANTHER" id="PTHR30069:SF29">
    <property type="entry name" value="HEMOGLOBIN AND HEMOGLOBIN-HAPTOGLOBIN-BINDING PROTEIN 1-RELATED"/>
    <property type="match status" value="1"/>
</dbReference>
<evidence type="ECO:0000256" key="1">
    <source>
        <dbReference type="ARBA" id="ARBA00004571"/>
    </source>
</evidence>
<keyword evidence="2 8" id="KW-0813">Transport</keyword>
<dbReference type="Gene3D" id="2.40.170.20">
    <property type="entry name" value="TonB-dependent receptor, beta-barrel domain"/>
    <property type="match status" value="1"/>
</dbReference>
<dbReference type="PROSITE" id="PS52016">
    <property type="entry name" value="TONB_DEPENDENT_REC_3"/>
    <property type="match status" value="1"/>
</dbReference>
<evidence type="ECO:0000256" key="4">
    <source>
        <dbReference type="ARBA" id="ARBA00022692"/>
    </source>
</evidence>
<keyword evidence="4 8" id="KW-0812">Transmembrane</keyword>
<dbReference type="EMBL" id="AP027080">
    <property type="protein sequence ID" value="BDU74398.1"/>
    <property type="molecule type" value="Genomic_DNA"/>
</dbReference>
<evidence type="ECO:0000259" key="10">
    <source>
        <dbReference type="Pfam" id="PF25183"/>
    </source>
</evidence>
<comment type="similarity">
    <text evidence="8">Belongs to the TonB-dependent receptor family.</text>
</comment>
<evidence type="ECO:0000256" key="3">
    <source>
        <dbReference type="ARBA" id="ARBA00022452"/>
    </source>
</evidence>
<evidence type="ECO:0000313" key="11">
    <source>
        <dbReference type="EMBL" id="BDU74398.1"/>
    </source>
</evidence>
<proteinExistence type="inferred from homology"/>
<accession>A0AA48H1P7</accession>
<dbReference type="InterPro" id="IPR039426">
    <property type="entry name" value="TonB-dep_rcpt-like"/>
</dbReference>
<dbReference type="InterPro" id="IPR057601">
    <property type="entry name" value="Oar-like_b-barrel"/>
</dbReference>
<dbReference type="InterPro" id="IPR008969">
    <property type="entry name" value="CarboxyPept-like_regulatory"/>
</dbReference>
<dbReference type="SUPFAM" id="SSF56935">
    <property type="entry name" value="Porins"/>
    <property type="match status" value="1"/>
</dbReference>
<keyword evidence="12" id="KW-1185">Reference proteome</keyword>
<dbReference type="InterPro" id="IPR037066">
    <property type="entry name" value="Plug_dom_sf"/>
</dbReference>
<keyword evidence="6 8" id="KW-0472">Membrane</keyword>
<keyword evidence="5" id="KW-0732">Signal</keyword>
<protein>
    <recommendedName>
        <fullName evidence="13">TonB-dependent receptor</fullName>
    </recommendedName>
</protein>
<evidence type="ECO:0000259" key="9">
    <source>
        <dbReference type="Pfam" id="PF07715"/>
    </source>
</evidence>
<evidence type="ECO:0008006" key="13">
    <source>
        <dbReference type="Google" id="ProtNLM"/>
    </source>
</evidence>
<gene>
    <name evidence="11" type="ORF">METEAL_35720</name>
</gene>
<dbReference type="AlphaFoldDB" id="A0AA48H1P7"/>
<sequence>MHRRIENFGRIAALIVVGSVTLAAQGTQTSSITGSLVDQNGAAVVGATVNLVSSSLQGPRVLQTDEKGRFITRLLPPGQYTITITKAGFQTIKTSEKIGIDQTYQPRFTMAKTAAAVVEVVATAAAVDRTDVKTASNYSLDAVDALPNARTMEGVALLTPGVTTGVGNRVQIRGAMTSGNLYLLDGQNISDNAYNNRGVRLIDDSIEEIQVITGAISAEYGDVDGGVLNAITRSGGNEFAGQLRWELKDSAWNAYNPKDPRGSFPNTMNEEKTISLSGFIIKDKLWFSGSFFSTDQTGASTITFDLGNRVGSNPVISNNDQTGLVGFNAPYVTRSKEIRRQIKLTWALNQNHTLVSSFNNSRTDDVNRNYSAAMTTALVPQVSTSEFLNLQWRAIWSNTITSEMKIGRKKQKYSAGADAANGSPIYNYSSGVGGYLNNGIFNSNDGGDNRNNQTFNAKVSMFWDGAGSHTTDMGVDYYKGISKARNEQSATGFTFGVTRPSLNGQVAGIWEARPRDVWEWISGDGEAHNFSQAVYINDKWTVDKHLSFNVGLRFDKFKAENESGKSTASASGLSPRLGMKYDLLGDGNWLFSAAWARYNSKVLEGITNSVTKQGNPTEIDHPYIGPGGLTTYQTFAYITNLATVRTNYDFTKFAYYNDPTLNVSLSSNLKNPTVDETQVAGQYFYNTPAIGAGSIKVTFVNKKWKNLFDYKTGDSGHVTAPDGSDLYMRVWENSDVAKREYKGMELETTLQRDEWQFIGTATWSSLKGNYEGEATNSPAAGAGLKNFTVQDGVQMYDPSITTPYGYLQGHVPLRIRATASRAMTNQYGKTTLGLVYRQDTGLHYSKSRSIDNIAALNPALSDQFGSSFTQYEGGRRMEGVFPTAVYLDLALTHEFTIFKVASKAVTGFFKANIGNILNHQQIIAWDTNYTAASSLDAPWVKANPTTFGKPRQSADYGTGRTIAVSTGFRF</sequence>
<evidence type="ECO:0000313" key="12">
    <source>
        <dbReference type="Proteomes" id="UP001238179"/>
    </source>
</evidence>
<dbReference type="Pfam" id="PF25183">
    <property type="entry name" value="OMP_b-brl_4"/>
    <property type="match status" value="1"/>
</dbReference>
<dbReference type="Pfam" id="PF07715">
    <property type="entry name" value="Plug"/>
    <property type="match status" value="1"/>
</dbReference>
<evidence type="ECO:0000256" key="6">
    <source>
        <dbReference type="ARBA" id="ARBA00023136"/>
    </source>
</evidence>
<dbReference type="SUPFAM" id="SSF49464">
    <property type="entry name" value="Carboxypeptidase regulatory domain-like"/>
    <property type="match status" value="1"/>
</dbReference>
<feature type="domain" description="TonB-dependent transporter Oar-like beta-barrel" evidence="10">
    <location>
        <begin position="330"/>
        <end position="565"/>
    </location>
</feature>
<keyword evidence="3 8" id="KW-1134">Transmembrane beta strand</keyword>
<dbReference type="KEGG" id="msil:METEAL_35720"/>
<dbReference type="RefSeq" id="WP_316413073.1">
    <property type="nucleotide sequence ID" value="NZ_AP027080.1"/>
</dbReference>
<name>A0AA48H1P7_9BACT</name>
<comment type="subcellular location">
    <subcellularLocation>
        <location evidence="1 8">Cell outer membrane</location>
        <topology evidence="1 8">Multi-pass membrane protein</topology>
    </subcellularLocation>
</comment>